<evidence type="ECO:0000256" key="1">
    <source>
        <dbReference type="SAM" id="MobiDB-lite"/>
    </source>
</evidence>
<keyword evidence="2" id="KW-1185">Reference proteome</keyword>
<accession>A0A0K0EW97</accession>
<feature type="region of interest" description="Disordered" evidence="1">
    <location>
        <begin position="145"/>
        <end position="168"/>
    </location>
</feature>
<reference evidence="2" key="1">
    <citation type="submission" date="2014-07" db="EMBL/GenBank/DDBJ databases">
        <authorList>
            <person name="Martin A.A"/>
            <person name="De Silva N."/>
        </authorList>
    </citation>
    <scope>NUCLEOTIDE SEQUENCE</scope>
</reference>
<dbReference type="AlphaFoldDB" id="A0A0K0EW97"/>
<dbReference type="Proteomes" id="UP000035680">
    <property type="component" value="Unassembled WGS sequence"/>
</dbReference>
<feature type="compositionally biased region" description="Acidic residues" evidence="1">
    <location>
        <begin position="148"/>
        <end position="168"/>
    </location>
</feature>
<protein>
    <submittedName>
        <fullName evidence="3">DUF148 domain-containing protein</fullName>
    </submittedName>
</protein>
<sequence>MFYHYIIYLWINMAVGDEAVPKDLLNKIKDINNVSIELNKVWKEYIQSYDEIQEKYPNVPEFDTYDKTNKAQLGIMISKVISIFGGDVESFNKHTAALMPAALSMAVDQMEDVPKESMNRINKKACGNIIKNALFDIDEYNGAKNGNDFEEDENVPMEEDEEDFDPVE</sequence>
<proteinExistence type="predicted"/>
<evidence type="ECO:0000313" key="2">
    <source>
        <dbReference type="Proteomes" id="UP000035680"/>
    </source>
</evidence>
<dbReference type="WBParaSite" id="SVE_0079600.1">
    <property type="protein sequence ID" value="SVE_0079600.1"/>
    <property type="gene ID" value="SVE_0079600"/>
</dbReference>
<evidence type="ECO:0000313" key="3">
    <source>
        <dbReference type="WBParaSite" id="SVE_0079600.1"/>
    </source>
</evidence>
<reference evidence="3" key="2">
    <citation type="submission" date="2015-08" db="UniProtKB">
        <authorList>
            <consortium name="WormBaseParasite"/>
        </authorList>
    </citation>
    <scope>IDENTIFICATION</scope>
</reference>
<name>A0A0K0EW97_STRVS</name>
<organism evidence="2 3">
    <name type="scientific">Strongyloides venezuelensis</name>
    <name type="common">Threadworm</name>
    <dbReference type="NCBI Taxonomy" id="75913"/>
    <lineage>
        <taxon>Eukaryota</taxon>
        <taxon>Metazoa</taxon>
        <taxon>Ecdysozoa</taxon>
        <taxon>Nematoda</taxon>
        <taxon>Chromadorea</taxon>
        <taxon>Rhabditida</taxon>
        <taxon>Tylenchina</taxon>
        <taxon>Panagrolaimomorpha</taxon>
        <taxon>Strongyloidoidea</taxon>
        <taxon>Strongyloididae</taxon>
        <taxon>Strongyloides</taxon>
    </lineage>
</organism>